<accession>A0A6A8M898</accession>
<gene>
    <name evidence="1" type="ORF">FYJ66_06195</name>
</gene>
<organism evidence="1">
    <name type="scientific">Baileyella intestinalis</name>
    <dbReference type="NCBI Taxonomy" id="2606709"/>
    <lineage>
        <taxon>Bacteria</taxon>
        <taxon>Bacillati</taxon>
        <taxon>Bacillota</taxon>
        <taxon>Clostridia</taxon>
        <taxon>Peptostreptococcales</taxon>
        <taxon>Anaerovoracaceae</taxon>
        <taxon>Baileyella</taxon>
    </lineage>
</organism>
<dbReference type="EMBL" id="VUNB01000004">
    <property type="protein sequence ID" value="MST69181.1"/>
    <property type="molecule type" value="Genomic_DNA"/>
</dbReference>
<comment type="caution">
    <text evidence="1">The sequence shown here is derived from an EMBL/GenBank/DDBJ whole genome shotgun (WGS) entry which is preliminary data.</text>
</comment>
<protein>
    <submittedName>
        <fullName evidence="1">Heat-shock protein Hsp90</fullName>
    </submittedName>
</protein>
<name>A0A6A8M898_9FIRM</name>
<dbReference type="AlphaFoldDB" id="A0A6A8M898"/>
<reference evidence="1" key="1">
    <citation type="submission" date="2019-09" db="EMBL/GenBank/DDBJ databases">
        <title>In-depth cultivation of the pig gut microbiome towards novel bacterial diversity and tailored functional studies.</title>
        <authorList>
            <person name="Wylensek D."/>
            <person name="Hitch T.C.A."/>
            <person name="Clavel T."/>
        </authorList>
    </citation>
    <scope>NUCLEOTIDE SEQUENCE</scope>
    <source>
        <strain evidence="1">RF-744-FAT-WT-3</strain>
    </source>
</reference>
<proteinExistence type="predicted"/>
<evidence type="ECO:0000313" key="1">
    <source>
        <dbReference type="EMBL" id="MST69181.1"/>
    </source>
</evidence>
<dbReference type="RefSeq" id="WP_154572645.1">
    <property type="nucleotide sequence ID" value="NZ_VUNB01000004.1"/>
</dbReference>
<sequence length="111" mass="11815">MAVIDSVKELVAAPSVCPEAKEAGEKYLAAVGTDEQKKAAEMLVTELEEDVLTLDQNIEFFGSPAAAQKFGKEAAEGYLAHFKEAKAAGEKWCDCPACAAGKAVLDHKEEL</sequence>